<name>A0AAW8NDR0_PSEOX</name>
<dbReference type="Pfam" id="PF02900">
    <property type="entry name" value="LigB"/>
    <property type="match status" value="1"/>
</dbReference>
<evidence type="ECO:0000256" key="2">
    <source>
        <dbReference type="ARBA" id="ARBA00007581"/>
    </source>
</evidence>
<keyword evidence="7" id="KW-0223">Dioxygenase</keyword>
<keyword evidence="4" id="KW-0862">Zinc</keyword>
<keyword evidence="3" id="KW-0479">Metal-binding</keyword>
<dbReference type="GO" id="GO:0008198">
    <property type="term" value="F:ferrous iron binding"/>
    <property type="evidence" value="ECO:0007669"/>
    <property type="project" value="InterPro"/>
</dbReference>
<dbReference type="PANTHER" id="PTHR30096:SF0">
    <property type="entry name" value="4,5-DOPA DIOXYGENASE EXTRADIOL-LIKE PROTEIN"/>
    <property type="match status" value="1"/>
</dbReference>
<keyword evidence="5 7" id="KW-0560">Oxidoreductase</keyword>
<dbReference type="GO" id="GO:0016702">
    <property type="term" value="F:oxidoreductase activity, acting on single donors with incorporation of molecular oxygen, incorporation of two atoms of oxygen"/>
    <property type="evidence" value="ECO:0007669"/>
    <property type="project" value="UniProtKB-ARBA"/>
</dbReference>
<accession>A0AAW8NDR0</accession>
<dbReference type="SUPFAM" id="SSF53213">
    <property type="entry name" value="LigB-like"/>
    <property type="match status" value="1"/>
</dbReference>
<dbReference type="EC" id="1.13.11.-" evidence="7"/>
<dbReference type="InterPro" id="IPR004183">
    <property type="entry name" value="Xdiol_dOase_suB"/>
</dbReference>
<organism evidence="7 8">
    <name type="scientific">Pseudarthrobacter oxydans</name>
    <name type="common">Arthrobacter oxydans</name>
    <dbReference type="NCBI Taxonomy" id="1671"/>
    <lineage>
        <taxon>Bacteria</taxon>
        <taxon>Bacillati</taxon>
        <taxon>Actinomycetota</taxon>
        <taxon>Actinomycetes</taxon>
        <taxon>Micrococcales</taxon>
        <taxon>Micrococcaceae</taxon>
        <taxon>Pseudarthrobacter</taxon>
    </lineage>
</organism>
<dbReference type="GO" id="GO:0008270">
    <property type="term" value="F:zinc ion binding"/>
    <property type="evidence" value="ECO:0007669"/>
    <property type="project" value="InterPro"/>
</dbReference>
<dbReference type="AlphaFoldDB" id="A0AAW8NDR0"/>
<evidence type="ECO:0000313" key="8">
    <source>
        <dbReference type="Proteomes" id="UP001262032"/>
    </source>
</evidence>
<gene>
    <name evidence="7" type="ORF">J2X12_003781</name>
</gene>
<evidence type="ECO:0000256" key="5">
    <source>
        <dbReference type="ARBA" id="ARBA00023002"/>
    </source>
</evidence>
<protein>
    <submittedName>
        <fullName evidence="7">4,5-DOPA dioxygenase extradiol</fullName>
        <ecNumber evidence="7">1.13.11.-</ecNumber>
    </submittedName>
</protein>
<reference evidence="7" key="1">
    <citation type="submission" date="2023-07" db="EMBL/GenBank/DDBJ databases">
        <title>Sorghum-associated microbial communities from plants grown in Nebraska, USA.</title>
        <authorList>
            <person name="Schachtman D."/>
        </authorList>
    </citation>
    <scope>NUCLEOTIDE SEQUENCE</scope>
    <source>
        <strain evidence="7">BE261</strain>
    </source>
</reference>
<evidence type="ECO:0000256" key="3">
    <source>
        <dbReference type="ARBA" id="ARBA00022723"/>
    </source>
</evidence>
<sequence>MHEPKDSRTCSLCTNLLPARFGPQLITLPMHNCGTRAMVTSSMKLMLEMLPRLRGAHSRVEMEGTTMTHGWPDDPTGAYRAYLLTAAATSASRSSWTSADGPLPTLYLSHGATQVYSDAAWIQQLADWGKRLPKPLGIVIVSAHWEDAPMRLSNPTAGTPLLYDYGGMPAEFYRLQYATPGAEWVAQAVRSLFSDQVVHEDRRGLDHGAFVPLMMMYPAADVPVIQLSIPTQHPESLIALGRRLGELRQNGILVIGSGHMTHGLPFLTREMMFEGHIPGWSSDFDAWAADALERRAVDELLDFRSRAPGMPYAHPTVDHFIPIFIALGAGDIEKHPAITRVEGYTAGFSKRSFELA</sequence>
<evidence type="ECO:0000256" key="1">
    <source>
        <dbReference type="ARBA" id="ARBA00001947"/>
    </source>
</evidence>
<dbReference type="Proteomes" id="UP001262032">
    <property type="component" value="Unassembled WGS sequence"/>
</dbReference>
<comment type="similarity">
    <text evidence="2">Belongs to the DODA-type extradiol aromatic ring-opening dioxygenase family.</text>
</comment>
<dbReference type="PANTHER" id="PTHR30096">
    <property type="entry name" value="4,5-DOPA DIOXYGENASE EXTRADIOL-LIKE PROTEIN"/>
    <property type="match status" value="1"/>
</dbReference>
<evidence type="ECO:0000256" key="4">
    <source>
        <dbReference type="ARBA" id="ARBA00022833"/>
    </source>
</evidence>
<dbReference type="CDD" id="cd07363">
    <property type="entry name" value="45_DOPA_Dioxygenase"/>
    <property type="match status" value="1"/>
</dbReference>
<dbReference type="Gene3D" id="3.40.830.10">
    <property type="entry name" value="LigB-like"/>
    <property type="match status" value="1"/>
</dbReference>
<feature type="domain" description="Extradiol ring-cleavage dioxygenase class III enzyme subunit B" evidence="6">
    <location>
        <begin position="118"/>
        <end position="333"/>
    </location>
</feature>
<dbReference type="EMBL" id="JAVDWN010000018">
    <property type="protein sequence ID" value="MDR7165727.1"/>
    <property type="molecule type" value="Genomic_DNA"/>
</dbReference>
<evidence type="ECO:0000313" key="7">
    <source>
        <dbReference type="EMBL" id="MDR7165727.1"/>
    </source>
</evidence>
<evidence type="ECO:0000259" key="6">
    <source>
        <dbReference type="Pfam" id="PF02900"/>
    </source>
</evidence>
<comment type="cofactor">
    <cofactor evidence="1">
        <name>Zn(2+)</name>
        <dbReference type="ChEBI" id="CHEBI:29105"/>
    </cofactor>
</comment>
<proteinExistence type="inferred from homology"/>
<comment type="caution">
    <text evidence="7">The sequence shown here is derived from an EMBL/GenBank/DDBJ whole genome shotgun (WGS) entry which is preliminary data.</text>
</comment>
<dbReference type="InterPro" id="IPR014436">
    <property type="entry name" value="Extradiol_dOase_DODA"/>
</dbReference>